<protein>
    <recommendedName>
        <fullName evidence="7">Glycosyltransferase 2-like domain-containing protein</fullName>
    </recommendedName>
</protein>
<evidence type="ECO:0000256" key="4">
    <source>
        <dbReference type="ARBA" id="ARBA00022692"/>
    </source>
</evidence>
<evidence type="ECO:0000313" key="8">
    <source>
        <dbReference type="EMBL" id="GAI24218.1"/>
    </source>
</evidence>
<keyword evidence="4" id="KW-0812">Transmembrane</keyword>
<feature type="non-terminal residue" evidence="8">
    <location>
        <position position="60"/>
    </location>
</feature>
<evidence type="ECO:0000259" key="7">
    <source>
        <dbReference type="Pfam" id="PF00535"/>
    </source>
</evidence>
<comment type="subcellular location">
    <subcellularLocation>
        <location evidence="1">Membrane</location>
        <topology evidence="1">Multi-pass membrane protein</topology>
    </subcellularLocation>
</comment>
<dbReference type="SUPFAM" id="SSF53448">
    <property type="entry name" value="Nucleotide-diphospho-sugar transferases"/>
    <property type="match status" value="1"/>
</dbReference>
<comment type="caution">
    <text evidence="8">The sequence shown here is derived from an EMBL/GenBank/DDBJ whole genome shotgun (WGS) entry which is preliminary data.</text>
</comment>
<evidence type="ECO:0000256" key="2">
    <source>
        <dbReference type="ARBA" id="ARBA00022676"/>
    </source>
</evidence>
<name>X1LYP3_9ZZZZ</name>
<accession>X1LYP3</accession>
<dbReference type="PANTHER" id="PTHR48090:SF1">
    <property type="entry name" value="PROPHAGE BACTOPRENOL GLUCOSYL TRANSFERASE HOMOLOG"/>
    <property type="match status" value="1"/>
</dbReference>
<sequence>MLLMARKNKKLISIVIPVYNEEEVIPELIKRLKRFINSLKKYNFEIIIVEHGSIDSSFEL</sequence>
<dbReference type="EMBL" id="BARV01018836">
    <property type="protein sequence ID" value="GAI24218.1"/>
    <property type="molecule type" value="Genomic_DNA"/>
</dbReference>
<dbReference type="InterPro" id="IPR050256">
    <property type="entry name" value="Glycosyltransferase_2"/>
</dbReference>
<organism evidence="8">
    <name type="scientific">marine sediment metagenome</name>
    <dbReference type="NCBI Taxonomy" id="412755"/>
    <lineage>
        <taxon>unclassified sequences</taxon>
        <taxon>metagenomes</taxon>
        <taxon>ecological metagenomes</taxon>
    </lineage>
</organism>
<dbReference type="Pfam" id="PF00535">
    <property type="entry name" value="Glycos_transf_2"/>
    <property type="match status" value="1"/>
</dbReference>
<keyword evidence="6" id="KW-0472">Membrane</keyword>
<gene>
    <name evidence="8" type="ORF">S06H3_31778</name>
</gene>
<keyword evidence="3" id="KW-0808">Transferase</keyword>
<dbReference type="Gene3D" id="3.90.550.10">
    <property type="entry name" value="Spore Coat Polysaccharide Biosynthesis Protein SpsA, Chain A"/>
    <property type="match status" value="1"/>
</dbReference>
<evidence type="ECO:0000256" key="1">
    <source>
        <dbReference type="ARBA" id="ARBA00004141"/>
    </source>
</evidence>
<dbReference type="AlphaFoldDB" id="X1LYP3"/>
<evidence type="ECO:0000256" key="6">
    <source>
        <dbReference type="ARBA" id="ARBA00023136"/>
    </source>
</evidence>
<dbReference type="InterPro" id="IPR001173">
    <property type="entry name" value="Glyco_trans_2-like"/>
</dbReference>
<reference evidence="8" key="1">
    <citation type="journal article" date="2014" name="Front. Microbiol.">
        <title>High frequency of phylogenetically diverse reductive dehalogenase-homologous genes in deep subseafloor sedimentary metagenomes.</title>
        <authorList>
            <person name="Kawai M."/>
            <person name="Futagami T."/>
            <person name="Toyoda A."/>
            <person name="Takaki Y."/>
            <person name="Nishi S."/>
            <person name="Hori S."/>
            <person name="Arai W."/>
            <person name="Tsubouchi T."/>
            <person name="Morono Y."/>
            <person name="Uchiyama I."/>
            <person name="Ito T."/>
            <person name="Fujiyama A."/>
            <person name="Inagaki F."/>
            <person name="Takami H."/>
        </authorList>
    </citation>
    <scope>NUCLEOTIDE SEQUENCE</scope>
    <source>
        <strain evidence="8">Expedition CK06-06</strain>
    </source>
</reference>
<dbReference type="GO" id="GO:0016757">
    <property type="term" value="F:glycosyltransferase activity"/>
    <property type="evidence" value="ECO:0007669"/>
    <property type="project" value="UniProtKB-KW"/>
</dbReference>
<evidence type="ECO:0000256" key="5">
    <source>
        <dbReference type="ARBA" id="ARBA00022989"/>
    </source>
</evidence>
<dbReference type="InterPro" id="IPR029044">
    <property type="entry name" value="Nucleotide-diphossugar_trans"/>
</dbReference>
<keyword evidence="2" id="KW-0328">Glycosyltransferase</keyword>
<dbReference type="PANTHER" id="PTHR48090">
    <property type="entry name" value="UNDECAPRENYL-PHOSPHATE 4-DEOXY-4-FORMAMIDO-L-ARABINOSE TRANSFERASE-RELATED"/>
    <property type="match status" value="1"/>
</dbReference>
<evidence type="ECO:0000256" key="3">
    <source>
        <dbReference type="ARBA" id="ARBA00022679"/>
    </source>
</evidence>
<dbReference type="GO" id="GO:0005886">
    <property type="term" value="C:plasma membrane"/>
    <property type="evidence" value="ECO:0007669"/>
    <property type="project" value="TreeGrafter"/>
</dbReference>
<proteinExistence type="predicted"/>
<feature type="domain" description="Glycosyltransferase 2-like" evidence="7">
    <location>
        <begin position="13"/>
        <end position="57"/>
    </location>
</feature>
<keyword evidence="5" id="KW-1133">Transmembrane helix</keyword>